<evidence type="ECO:0000313" key="3">
    <source>
        <dbReference type="Proteomes" id="UP000028990"/>
    </source>
</evidence>
<keyword evidence="3" id="KW-1185">Reference proteome</keyword>
<proteinExistence type="predicted"/>
<dbReference type="Proteomes" id="UP000028990">
    <property type="component" value="Unassembled WGS sequence"/>
</dbReference>
<dbReference type="EMBL" id="KN122264">
    <property type="protein sequence ID" value="KFO31535.1"/>
    <property type="molecule type" value="Genomic_DNA"/>
</dbReference>
<gene>
    <name evidence="2" type="ORF">H920_07049</name>
</gene>
<feature type="region of interest" description="Disordered" evidence="1">
    <location>
        <begin position="1"/>
        <end position="22"/>
    </location>
</feature>
<reference evidence="2 3" key="1">
    <citation type="submission" date="2013-11" db="EMBL/GenBank/DDBJ databases">
        <title>The Damaraland mole rat (Fukomys damarensis) genome and evolution of African mole rats.</title>
        <authorList>
            <person name="Gladyshev V.N."/>
            <person name="Fang X."/>
        </authorList>
    </citation>
    <scope>NUCLEOTIDE SEQUENCE [LARGE SCALE GENOMIC DNA]</scope>
    <source>
        <tissue evidence="2">Liver</tissue>
    </source>
</reference>
<evidence type="ECO:0000256" key="1">
    <source>
        <dbReference type="SAM" id="MobiDB-lite"/>
    </source>
</evidence>
<sequence length="287" mass="31040">MCGNLKGPPSTFQISSSGQNQQHTELLGANLVRPAPKPDRFVSLQCSKPPPTDLQRLLPRLAPQSSPGGRQPCAPSQGGFPRGLSVIHGPEGPSSYPGSTLHFMLLVRLLTPPLVLEETPFSSLPAGVRSDSAEPEALGLRPAHWSARLPGLLELRKRETMQLRQALGCFKGADIRRAFSWLDIFVRCSVHRGQHQHERECPVGEKVVEEGAKMSGCPQVWFPWASSGDKANSQGKALLEKWTLGVVGGSTVKLNLPGFGKDSPGAKATPEGQVRVPLLELPRQPRL</sequence>
<feature type="region of interest" description="Disordered" evidence="1">
    <location>
        <begin position="47"/>
        <end position="91"/>
    </location>
</feature>
<feature type="compositionally biased region" description="Polar residues" evidence="1">
    <location>
        <begin position="10"/>
        <end position="22"/>
    </location>
</feature>
<accession>A0A091DMM9</accession>
<organism evidence="2 3">
    <name type="scientific">Fukomys damarensis</name>
    <name type="common">Damaraland mole rat</name>
    <name type="synonym">Cryptomys damarensis</name>
    <dbReference type="NCBI Taxonomy" id="885580"/>
    <lineage>
        <taxon>Eukaryota</taxon>
        <taxon>Metazoa</taxon>
        <taxon>Chordata</taxon>
        <taxon>Craniata</taxon>
        <taxon>Vertebrata</taxon>
        <taxon>Euteleostomi</taxon>
        <taxon>Mammalia</taxon>
        <taxon>Eutheria</taxon>
        <taxon>Euarchontoglires</taxon>
        <taxon>Glires</taxon>
        <taxon>Rodentia</taxon>
        <taxon>Hystricomorpha</taxon>
        <taxon>Bathyergidae</taxon>
        <taxon>Fukomys</taxon>
    </lineage>
</organism>
<evidence type="ECO:0000313" key="2">
    <source>
        <dbReference type="EMBL" id="KFO31535.1"/>
    </source>
</evidence>
<dbReference type="AlphaFoldDB" id="A0A091DMM9"/>
<protein>
    <submittedName>
        <fullName evidence="2">Uncharacterized protein</fullName>
    </submittedName>
</protein>
<name>A0A091DMM9_FUKDA</name>